<comment type="similarity">
    <text evidence="2">Belongs to the glycosyl hydrolase 20 family.</text>
</comment>
<dbReference type="GO" id="GO:0030203">
    <property type="term" value="P:glycosaminoglycan metabolic process"/>
    <property type="evidence" value="ECO:0007669"/>
    <property type="project" value="TreeGrafter"/>
</dbReference>
<sequence length="697" mass="79821">MKFIYCQVLICLILIKALAADPLPADFSANFKLLPQPQKVELLSGGGMPYSNLKAIHLQGTATRPVLYGLLKNLPLVASAGKGVIILNITQENQVPTSPEGYLLQVTNNGIAISARDQAGLFYGCQTLNQLLEDARDQNIELPAVKITDFPEVAYRSVHLDLKHHLDTGHYYYDMIDRLAQVKVNAIIVEFEDKLRYRGAPVVGASHAISVDEFAAISRYAQERNIEISPLVQGLGHASFILKHEQYKPLRDDPASDWAFDPLHPKTYEVQFSLYDDALAATPSGKYLHIGGDEVGKLGMSELAKKSGKKPLELQMYWLSKVCEYARQHNRIPIFWDDMLFKLAGVYETTYDDRMPKQRIDSIWQANEPQLVQNLPLFPKDCVYMRWNYDTPDIYGNKKAIDWYKANNLKVMAATAAQTMWPLMPRENSNFKSIKDFNRIAAEKKMDGILCTVWDDCSPHHETVWRGLYNFALFSWNHEDLAADAVNALYRHRFYGPALAETSFEFQNNLEQALVFWEKGLIDKGHRNNYPGKIDLIELPGAKKSGAWRKQYQDKIKKAHTEVQRYNQIKETIARAKTAAVRNHYNLELFNQMNELQIYPAKLLLLLDEYDKTKAAGAKKAAAQQIQQYVNNFPNLRKQYEEVFSETRFLQNPAGYQLDQNGHHHLANGTNNSDWMYVFELEMNKKLNNWFPQKESL</sequence>
<dbReference type="RefSeq" id="WP_146897788.1">
    <property type="nucleotide sequence ID" value="NZ_BJYS01000015.1"/>
</dbReference>
<dbReference type="PANTHER" id="PTHR22600:SF57">
    <property type="entry name" value="BETA-N-ACETYLHEXOSAMINIDASE"/>
    <property type="match status" value="1"/>
</dbReference>
<comment type="caution">
    <text evidence="10">The sequence shown here is derived from an EMBL/GenBank/DDBJ whole genome shotgun (WGS) entry which is preliminary data.</text>
</comment>
<dbReference type="InterPro" id="IPR017853">
    <property type="entry name" value="GH"/>
</dbReference>
<dbReference type="InterPro" id="IPR025705">
    <property type="entry name" value="Beta_hexosaminidase_sua/sub"/>
</dbReference>
<keyword evidence="7" id="KW-0732">Signal</keyword>
<dbReference type="GO" id="GO:0016020">
    <property type="term" value="C:membrane"/>
    <property type="evidence" value="ECO:0007669"/>
    <property type="project" value="TreeGrafter"/>
</dbReference>
<feature type="domain" description="Glycoside hydrolase family 20 catalytic" evidence="8">
    <location>
        <begin position="155"/>
        <end position="376"/>
    </location>
</feature>
<feature type="chain" id="PRO_5021735675" description="beta-N-acetylhexosaminidase" evidence="7">
    <location>
        <begin position="20"/>
        <end position="697"/>
    </location>
</feature>
<dbReference type="InterPro" id="IPR015883">
    <property type="entry name" value="Glyco_hydro_20_cat"/>
</dbReference>
<dbReference type="SUPFAM" id="SSF51445">
    <property type="entry name" value="(Trans)glycosidases"/>
    <property type="match status" value="1"/>
</dbReference>
<organism evidence="10 11">
    <name type="scientific">Adhaeribacter aerolatus</name>
    <dbReference type="NCBI Taxonomy" id="670289"/>
    <lineage>
        <taxon>Bacteria</taxon>
        <taxon>Pseudomonadati</taxon>
        <taxon>Bacteroidota</taxon>
        <taxon>Cytophagia</taxon>
        <taxon>Cytophagales</taxon>
        <taxon>Hymenobacteraceae</taxon>
        <taxon>Adhaeribacter</taxon>
    </lineage>
</organism>
<dbReference type="Proteomes" id="UP000321532">
    <property type="component" value="Unassembled WGS sequence"/>
</dbReference>
<protein>
    <recommendedName>
        <fullName evidence="3">beta-N-acetylhexosaminidase</fullName>
        <ecNumber evidence="3">3.2.1.52</ecNumber>
    </recommendedName>
</protein>
<evidence type="ECO:0000256" key="3">
    <source>
        <dbReference type="ARBA" id="ARBA00012663"/>
    </source>
</evidence>
<keyword evidence="5" id="KW-0326">Glycosidase</keyword>
<proteinExistence type="inferred from homology"/>
<feature type="active site" description="Proton donor" evidence="6">
    <location>
        <position position="294"/>
    </location>
</feature>
<reference evidence="10 11" key="1">
    <citation type="submission" date="2019-07" db="EMBL/GenBank/DDBJ databases">
        <title>Whole genome shotgun sequence of Adhaeribacter aerolatus NBRC 106133.</title>
        <authorList>
            <person name="Hosoyama A."/>
            <person name="Uohara A."/>
            <person name="Ohji S."/>
            <person name="Ichikawa N."/>
        </authorList>
    </citation>
    <scope>NUCLEOTIDE SEQUENCE [LARGE SCALE GENOMIC DNA]</scope>
    <source>
        <strain evidence="10 11">NBRC 106133</strain>
    </source>
</reference>
<evidence type="ECO:0000256" key="6">
    <source>
        <dbReference type="PIRSR" id="PIRSR625705-1"/>
    </source>
</evidence>
<keyword evidence="11" id="KW-1185">Reference proteome</keyword>
<evidence type="ECO:0000259" key="8">
    <source>
        <dbReference type="Pfam" id="PF00728"/>
    </source>
</evidence>
<accession>A0A512AXS7</accession>
<evidence type="ECO:0000259" key="9">
    <source>
        <dbReference type="Pfam" id="PF02838"/>
    </source>
</evidence>
<dbReference type="PANTHER" id="PTHR22600">
    <property type="entry name" value="BETA-HEXOSAMINIDASE"/>
    <property type="match status" value="1"/>
</dbReference>
<dbReference type="InterPro" id="IPR015882">
    <property type="entry name" value="HEX_bac_N"/>
</dbReference>
<dbReference type="Pfam" id="PF02838">
    <property type="entry name" value="Glyco_hydro_20b"/>
    <property type="match status" value="1"/>
</dbReference>
<dbReference type="OrthoDB" id="9763537at2"/>
<dbReference type="InterPro" id="IPR029018">
    <property type="entry name" value="Hex-like_dom2"/>
</dbReference>
<dbReference type="AlphaFoldDB" id="A0A512AXS7"/>
<feature type="signal peptide" evidence="7">
    <location>
        <begin position="1"/>
        <end position="19"/>
    </location>
</feature>
<evidence type="ECO:0000256" key="2">
    <source>
        <dbReference type="ARBA" id="ARBA00006285"/>
    </source>
</evidence>
<evidence type="ECO:0000313" key="11">
    <source>
        <dbReference type="Proteomes" id="UP000321532"/>
    </source>
</evidence>
<name>A0A512AXS7_9BACT</name>
<evidence type="ECO:0000256" key="7">
    <source>
        <dbReference type="SAM" id="SignalP"/>
    </source>
</evidence>
<dbReference type="GO" id="GO:0005975">
    <property type="term" value="P:carbohydrate metabolic process"/>
    <property type="evidence" value="ECO:0007669"/>
    <property type="project" value="InterPro"/>
</dbReference>
<comment type="catalytic activity">
    <reaction evidence="1">
        <text>Hydrolysis of terminal non-reducing N-acetyl-D-hexosamine residues in N-acetyl-beta-D-hexosaminides.</text>
        <dbReference type="EC" id="3.2.1.52"/>
    </reaction>
</comment>
<dbReference type="Gene3D" id="3.20.20.80">
    <property type="entry name" value="Glycosidases"/>
    <property type="match status" value="1"/>
</dbReference>
<gene>
    <name evidence="10" type="ORF">AAE02nite_21850</name>
</gene>
<dbReference type="Gene3D" id="3.30.379.10">
    <property type="entry name" value="Chitobiase/beta-hexosaminidase domain 2-like"/>
    <property type="match status" value="1"/>
</dbReference>
<feature type="domain" description="Beta-hexosaminidase bacterial type N-terminal" evidence="9">
    <location>
        <begin position="32"/>
        <end position="149"/>
    </location>
</feature>
<dbReference type="PRINTS" id="PR00738">
    <property type="entry name" value="GLHYDRLASE20"/>
</dbReference>
<evidence type="ECO:0000256" key="5">
    <source>
        <dbReference type="ARBA" id="ARBA00023295"/>
    </source>
</evidence>
<dbReference type="Pfam" id="PF00728">
    <property type="entry name" value="Glyco_hydro_20"/>
    <property type="match status" value="1"/>
</dbReference>
<dbReference type="SUPFAM" id="SSF55545">
    <property type="entry name" value="beta-N-acetylhexosaminidase-like domain"/>
    <property type="match status" value="1"/>
</dbReference>
<dbReference type="EMBL" id="BJYS01000015">
    <property type="protein sequence ID" value="GEO04521.1"/>
    <property type="molecule type" value="Genomic_DNA"/>
</dbReference>
<evidence type="ECO:0000256" key="4">
    <source>
        <dbReference type="ARBA" id="ARBA00022801"/>
    </source>
</evidence>
<evidence type="ECO:0000313" key="10">
    <source>
        <dbReference type="EMBL" id="GEO04521.1"/>
    </source>
</evidence>
<evidence type="ECO:0000256" key="1">
    <source>
        <dbReference type="ARBA" id="ARBA00001231"/>
    </source>
</evidence>
<dbReference type="EC" id="3.2.1.52" evidence="3"/>
<dbReference type="GO" id="GO:0004563">
    <property type="term" value="F:beta-N-acetylhexosaminidase activity"/>
    <property type="evidence" value="ECO:0007669"/>
    <property type="project" value="UniProtKB-EC"/>
</dbReference>
<keyword evidence="4" id="KW-0378">Hydrolase</keyword>